<protein>
    <recommendedName>
        <fullName evidence="4">F-box domain-containing protein</fullName>
    </recommendedName>
</protein>
<dbReference type="OrthoDB" id="2995895at2759"/>
<evidence type="ECO:0008006" key="4">
    <source>
        <dbReference type="Google" id="ProtNLM"/>
    </source>
</evidence>
<evidence type="ECO:0000313" key="2">
    <source>
        <dbReference type="EMBL" id="TFK26108.1"/>
    </source>
</evidence>
<reference evidence="2 3" key="1">
    <citation type="journal article" date="2019" name="Nat. Ecol. Evol.">
        <title>Megaphylogeny resolves global patterns of mushroom evolution.</title>
        <authorList>
            <person name="Varga T."/>
            <person name="Krizsan K."/>
            <person name="Foldi C."/>
            <person name="Dima B."/>
            <person name="Sanchez-Garcia M."/>
            <person name="Sanchez-Ramirez S."/>
            <person name="Szollosi G.J."/>
            <person name="Szarkandi J.G."/>
            <person name="Papp V."/>
            <person name="Albert L."/>
            <person name="Andreopoulos W."/>
            <person name="Angelini C."/>
            <person name="Antonin V."/>
            <person name="Barry K.W."/>
            <person name="Bougher N.L."/>
            <person name="Buchanan P."/>
            <person name="Buyck B."/>
            <person name="Bense V."/>
            <person name="Catcheside P."/>
            <person name="Chovatia M."/>
            <person name="Cooper J."/>
            <person name="Damon W."/>
            <person name="Desjardin D."/>
            <person name="Finy P."/>
            <person name="Geml J."/>
            <person name="Haridas S."/>
            <person name="Hughes K."/>
            <person name="Justo A."/>
            <person name="Karasinski D."/>
            <person name="Kautmanova I."/>
            <person name="Kiss B."/>
            <person name="Kocsube S."/>
            <person name="Kotiranta H."/>
            <person name="LaButti K.M."/>
            <person name="Lechner B.E."/>
            <person name="Liimatainen K."/>
            <person name="Lipzen A."/>
            <person name="Lukacs Z."/>
            <person name="Mihaltcheva S."/>
            <person name="Morgado L.N."/>
            <person name="Niskanen T."/>
            <person name="Noordeloos M.E."/>
            <person name="Ohm R.A."/>
            <person name="Ortiz-Santana B."/>
            <person name="Ovrebo C."/>
            <person name="Racz N."/>
            <person name="Riley R."/>
            <person name="Savchenko A."/>
            <person name="Shiryaev A."/>
            <person name="Soop K."/>
            <person name="Spirin V."/>
            <person name="Szebenyi C."/>
            <person name="Tomsovsky M."/>
            <person name="Tulloss R.E."/>
            <person name="Uehling J."/>
            <person name="Grigoriev I.V."/>
            <person name="Vagvolgyi C."/>
            <person name="Papp T."/>
            <person name="Martin F.M."/>
            <person name="Miettinen O."/>
            <person name="Hibbett D.S."/>
            <person name="Nagy L.G."/>
        </authorList>
    </citation>
    <scope>NUCLEOTIDE SEQUENCE [LARGE SCALE GENOMIC DNA]</scope>
    <source>
        <strain evidence="2 3">CBS 121175</strain>
    </source>
</reference>
<dbReference type="InterPro" id="IPR032675">
    <property type="entry name" value="LRR_dom_sf"/>
</dbReference>
<feature type="region of interest" description="Disordered" evidence="1">
    <location>
        <begin position="77"/>
        <end position="96"/>
    </location>
</feature>
<accession>A0A5C3L0G6</accession>
<organism evidence="2 3">
    <name type="scientific">Coprinopsis marcescibilis</name>
    <name type="common">Agaric fungus</name>
    <name type="synonym">Psathyrella marcescibilis</name>
    <dbReference type="NCBI Taxonomy" id="230819"/>
    <lineage>
        <taxon>Eukaryota</taxon>
        <taxon>Fungi</taxon>
        <taxon>Dikarya</taxon>
        <taxon>Basidiomycota</taxon>
        <taxon>Agaricomycotina</taxon>
        <taxon>Agaricomycetes</taxon>
        <taxon>Agaricomycetidae</taxon>
        <taxon>Agaricales</taxon>
        <taxon>Agaricineae</taxon>
        <taxon>Psathyrellaceae</taxon>
        <taxon>Coprinopsis</taxon>
    </lineage>
</organism>
<sequence length="624" mass="71370">MLDTLPLELLPEIANQLPLFAMPSTLLSLALTSRRMSDLILPLIWSHLVLKNEEVAHPVIQTILSNPDKGRLVRSIHIRSGPPRPDERDLHDEEEAPNSLTDLEVAVKKGLLPILEALEIHLECAEQCSWYFINGSASYSDFSGLGKPLWRALDTSCPRFRTLILTGVQEVEFLLSLGDRRTDPSHMLSLMNITSFTFHIWWADLETLQPKLMSYIGALSPRLRVLDIGMIDGGTVAVQDSWLDATPLLDLTIPFLESLTLRYHFFKEPEAAMDFWKRHSNLEYISIAQGDQTYSYLPPCFTEEVQTLPNFLPKLKYLVAPFQDVRKLAPILHRLTSLSILDTLDTQVPYLLRQILPSGLPNLKSLCIHQEWDQFLDLPLDHPFTEGCLWNYDNISQSIPASPDIEYQYHRRELDFVAYARAIVLGAPNIEELAWATARPVDVEQFYDTIGAELSSLSRLQRFFFRGACEGSGHLNQEDVGPKQLITFARRLAEVCPRLTVVSDVGAYSIMDDYTQVCISRDERGKVSRTRLIAGNGLQLGQENRAFPRVHHRIWRKSNEKFMYSELLGRTIRQRTRLDIWDPIEPPHWHACARGYKDMLEEWRPTTESRNRDSRFAPACIASV</sequence>
<dbReference type="SUPFAM" id="SSF52047">
    <property type="entry name" value="RNI-like"/>
    <property type="match status" value="1"/>
</dbReference>
<evidence type="ECO:0000313" key="3">
    <source>
        <dbReference type="Proteomes" id="UP000307440"/>
    </source>
</evidence>
<proteinExistence type="predicted"/>
<dbReference type="Proteomes" id="UP000307440">
    <property type="component" value="Unassembled WGS sequence"/>
</dbReference>
<keyword evidence="3" id="KW-1185">Reference proteome</keyword>
<gene>
    <name evidence="2" type="ORF">FA15DRAFT_638162</name>
</gene>
<evidence type="ECO:0000256" key="1">
    <source>
        <dbReference type="SAM" id="MobiDB-lite"/>
    </source>
</evidence>
<dbReference type="EMBL" id="ML210178">
    <property type="protein sequence ID" value="TFK26108.1"/>
    <property type="molecule type" value="Genomic_DNA"/>
</dbReference>
<name>A0A5C3L0G6_COPMA</name>
<dbReference type="AlphaFoldDB" id="A0A5C3L0G6"/>
<dbReference type="Gene3D" id="3.80.10.10">
    <property type="entry name" value="Ribonuclease Inhibitor"/>
    <property type="match status" value="1"/>
</dbReference>